<dbReference type="InterPro" id="IPR001173">
    <property type="entry name" value="Glyco_trans_2-like"/>
</dbReference>
<evidence type="ECO:0000256" key="2">
    <source>
        <dbReference type="ARBA" id="ARBA00022475"/>
    </source>
</evidence>
<keyword evidence="5" id="KW-0472">Membrane</keyword>
<dbReference type="InterPro" id="IPR029044">
    <property type="entry name" value="Nucleotide-diphossugar_trans"/>
</dbReference>
<evidence type="ECO:0000313" key="8">
    <source>
        <dbReference type="Proteomes" id="UP000034471"/>
    </source>
</evidence>
<dbReference type="GO" id="GO:0005886">
    <property type="term" value="C:plasma membrane"/>
    <property type="evidence" value="ECO:0007669"/>
    <property type="project" value="UniProtKB-SubCell"/>
</dbReference>
<evidence type="ECO:0000256" key="5">
    <source>
        <dbReference type="ARBA" id="ARBA00023136"/>
    </source>
</evidence>
<evidence type="ECO:0000256" key="1">
    <source>
        <dbReference type="ARBA" id="ARBA00004236"/>
    </source>
</evidence>
<evidence type="ECO:0000259" key="6">
    <source>
        <dbReference type="Pfam" id="PF00535"/>
    </source>
</evidence>
<proteinExistence type="predicted"/>
<dbReference type="SUPFAM" id="SSF53448">
    <property type="entry name" value="Nucleotide-diphospho-sugar transferases"/>
    <property type="match status" value="1"/>
</dbReference>
<dbReference type="Gene3D" id="3.90.550.10">
    <property type="entry name" value="Spore Coat Polysaccharide Biosynthesis Protein SpsA, Chain A"/>
    <property type="match status" value="1"/>
</dbReference>
<accession>A0A0G0HHQ5</accession>
<gene>
    <name evidence="7" type="ORF">US54_C0018G0003</name>
</gene>
<dbReference type="Pfam" id="PF00535">
    <property type="entry name" value="Glycos_transf_2"/>
    <property type="match status" value="1"/>
</dbReference>
<dbReference type="PANTHER" id="PTHR43646:SF2">
    <property type="entry name" value="GLYCOSYLTRANSFERASE 2-LIKE DOMAIN-CONTAINING PROTEIN"/>
    <property type="match status" value="1"/>
</dbReference>
<dbReference type="PANTHER" id="PTHR43646">
    <property type="entry name" value="GLYCOSYLTRANSFERASE"/>
    <property type="match status" value="1"/>
</dbReference>
<evidence type="ECO:0000256" key="3">
    <source>
        <dbReference type="ARBA" id="ARBA00022676"/>
    </source>
</evidence>
<sequence>MSKKVSVIIPTLNEEKHLPKLLKDLQKQKNKDFEVVIVDAYSDDKTCDKAHEFDDGMDIRVIESDKRHLAYQRNLGARHAKGEFLLFLDADMHIESAFIESLLHYIHKHRFILYLPIHIPHDAEYIDELLYKVMAVFTDASHMTAKPFAYGPGAVFQRYYFYHLGGYDEDVFVYEDHEIIQRARKQGVKAKLMPDNPVFFSFRRFQSEGRFRVLSKYTLATLHLLVHGKVDKEIFSYEMGGTAKYLLKHPQYFDIKKNAVKYFDKLLKMLEE</sequence>
<feature type="domain" description="Glycosyltransferase 2-like" evidence="6">
    <location>
        <begin position="6"/>
        <end position="162"/>
    </location>
</feature>
<reference evidence="7 8" key="1">
    <citation type="journal article" date="2015" name="Nature">
        <title>rRNA introns, odd ribosomes, and small enigmatic genomes across a large radiation of phyla.</title>
        <authorList>
            <person name="Brown C.T."/>
            <person name="Hug L.A."/>
            <person name="Thomas B.C."/>
            <person name="Sharon I."/>
            <person name="Castelle C.J."/>
            <person name="Singh A."/>
            <person name="Wilkins M.J."/>
            <person name="Williams K.H."/>
            <person name="Banfield J.F."/>
        </authorList>
    </citation>
    <scope>NUCLEOTIDE SEQUENCE [LARGE SCALE GENOMIC DNA]</scope>
</reference>
<keyword evidence="3" id="KW-0328">Glycosyltransferase</keyword>
<name>A0A0G0HHQ5_9BACT</name>
<protein>
    <submittedName>
        <fullName evidence="7">Glycosyl transferase family 2</fullName>
    </submittedName>
</protein>
<dbReference type="GO" id="GO:0016757">
    <property type="term" value="F:glycosyltransferase activity"/>
    <property type="evidence" value="ECO:0007669"/>
    <property type="project" value="UniProtKB-KW"/>
</dbReference>
<evidence type="ECO:0000256" key="4">
    <source>
        <dbReference type="ARBA" id="ARBA00022679"/>
    </source>
</evidence>
<dbReference type="Proteomes" id="UP000034471">
    <property type="component" value="Unassembled WGS sequence"/>
</dbReference>
<organism evidence="7 8">
    <name type="scientific">Candidatus Roizmanbacteria bacterium GW2011_GWA2_37_7</name>
    <dbReference type="NCBI Taxonomy" id="1618481"/>
    <lineage>
        <taxon>Bacteria</taxon>
        <taxon>Candidatus Roizmaniibacteriota</taxon>
    </lineage>
</organism>
<evidence type="ECO:0000313" key="7">
    <source>
        <dbReference type="EMBL" id="KKQ38080.1"/>
    </source>
</evidence>
<comment type="caution">
    <text evidence="7">The sequence shown here is derived from an EMBL/GenBank/DDBJ whole genome shotgun (WGS) entry which is preliminary data.</text>
</comment>
<comment type="subcellular location">
    <subcellularLocation>
        <location evidence="1">Cell membrane</location>
    </subcellularLocation>
</comment>
<dbReference type="STRING" id="1618481.US54_C0018G0003"/>
<keyword evidence="2" id="KW-1003">Cell membrane</keyword>
<dbReference type="AlphaFoldDB" id="A0A0G0HHQ5"/>
<keyword evidence="4 7" id="KW-0808">Transferase</keyword>
<dbReference type="EMBL" id="LBTJ01000018">
    <property type="protein sequence ID" value="KKQ38080.1"/>
    <property type="molecule type" value="Genomic_DNA"/>
</dbReference>